<dbReference type="SUPFAM" id="SSF56176">
    <property type="entry name" value="FAD-binding/transporter-associated domain-like"/>
    <property type="match status" value="1"/>
</dbReference>
<dbReference type="VEuPathDB" id="FungiDB:Malapachy_3443"/>
<dbReference type="GeneID" id="28729788"/>
<evidence type="ECO:0000256" key="5">
    <source>
        <dbReference type="SAM" id="MobiDB-lite"/>
    </source>
</evidence>
<evidence type="ECO:0000256" key="2">
    <source>
        <dbReference type="ARBA" id="ARBA00013136"/>
    </source>
</evidence>
<dbReference type="OrthoDB" id="610608at2759"/>
<dbReference type="PANTHER" id="PTHR43762:SF1">
    <property type="entry name" value="D-ARABINONO-1,4-LACTONE OXIDASE"/>
    <property type="match status" value="1"/>
</dbReference>
<dbReference type="PANTHER" id="PTHR43762">
    <property type="entry name" value="L-GULONOLACTONE OXIDASE"/>
    <property type="match status" value="1"/>
</dbReference>
<dbReference type="PROSITE" id="PS51387">
    <property type="entry name" value="FAD_PCMH"/>
    <property type="match status" value="1"/>
</dbReference>
<keyword evidence="3" id="KW-0560">Oxidoreductase</keyword>
<evidence type="ECO:0000313" key="8">
    <source>
        <dbReference type="Proteomes" id="UP000037751"/>
    </source>
</evidence>
<dbReference type="Gene3D" id="3.30.70.2520">
    <property type="match status" value="1"/>
</dbReference>
<evidence type="ECO:0000256" key="4">
    <source>
        <dbReference type="ARBA" id="ARBA00033418"/>
    </source>
</evidence>
<dbReference type="GO" id="GO:0016020">
    <property type="term" value="C:membrane"/>
    <property type="evidence" value="ECO:0007669"/>
    <property type="project" value="InterPro"/>
</dbReference>
<accession>A0A0N0RSM9</accession>
<dbReference type="RefSeq" id="XP_017993611.1">
    <property type="nucleotide sequence ID" value="XM_018137912.1"/>
</dbReference>
<evidence type="ECO:0000256" key="1">
    <source>
        <dbReference type="ARBA" id="ARBA00005083"/>
    </source>
</evidence>
<dbReference type="InterPro" id="IPR016167">
    <property type="entry name" value="FAD-bd_PCMH_sub1"/>
</dbReference>
<dbReference type="AlphaFoldDB" id="A0A0N0RSM9"/>
<dbReference type="GO" id="GO:0003885">
    <property type="term" value="F:D-arabinono-1,4-lactone oxidase activity"/>
    <property type="evidence" value="ECO:0007669"/>
    <property type="project" value="UniProtKB-EC"/>
</dbReference>
<dbReference type="Gene3D" id="1.10.45.10">
    <property type="entry name" value="Vanillyl-alcohol Oxidase, Chain A, domain 4"/>
    <property type="match status" value="1"/>
</dbReference>
<organism evidence="7 8">
    <name type="scientific">Malassezia pachydermatis</name>
    <dbReference type="NCBI Taxonomy" id="77020"/>
    <lineage>
        <taxon>Eukaryota</taxon>
        <taxon>Fungi</taxon>
        <taxon>Dikarya</taxon>
        <taxon>Basidiomycota</taxon>
        <taxon>Ustilaginomycotina</taxon>
        <taxon>Malasseziomycetes</taxon>
        <taxon>Malasseziales</taxon>
        <taxon>Malasseziaceae</taxon>
        <taxon>Malassezia</taxon>
    </lineage>
</organism>
<feature type="region of interest" description="Disordered" evidence="5">
    <location>
        <begin position="1"/>
        <end position="23"/>
    </location>
</feature>
<dbReference type="Pfam" id="PF01565">
    <property type="entry name" value="FAD_binding_4"/>
    <property type="match status" value="1"/>
</dbReference>
<feature type="domain" description="FAD-binding PCMH-type" evidence="6">
    <location>
        <begin position="76"/>
        <end position="251"/>
    </location>
</feature>
<sequence>MPPRKRDLDQTQSSTRGPSMAAKMRVPPSEFAAAMSESALEAIVEPITFIPSASAAHMRNWAGAFHSDVSQHDGAFSKREQRVFAPHTIEQVVAIVELARRRSMPVRAVGRLHSPSDLPFSLGWTIRMDELQGVVSMDAGPMQVCALGGTYLHTMTSAMAKHDPPLGFHNLGSISEQTIAGLISTASHGSGIHFPVMSACVESLWLVCPLDTGAQVVSCSRTERPELFNATLCGLGATGVIVSVTLSVEKAFRLKQVTEEAPIDALLGPPADLSTSLSPDMLAMQSPESFRANPGMLGVLLAAGVPLPRCATYATPPLSVGPQQVYPFVAQGDVPVRPLWGAEDVQARVEQLVHSAEHVRFLWSPHAQMVTIDRASRTDAPAEPTRWMTAAYTSLTNHAIQLLLYASRFRAAWPGPVARWAYTLTHPRAPRTPRDPSAAPGGLVPLSTQSAVHVHVDEAPAIFNFDCLFPQYTSEYAIPYEYTGAALVALRTWLDLEHAQDQGVRTHFPIEVRFVDADGIWLSNCYGRRTCYIGLVQYRPFGCPVRYRQLFARFEALMRQFDGRPHWAKTHSHYRAELLHRYPHMHQWLDVVRAYDPQRLLVNPYVARHMLDEHASGRQSAFRRSKL</sequence>
<protein>
    <recommendedName>
        <fullName evidence="2">D-arabinono-1,4-lactone oxidase</fullName>
        <ecNumber evidence="2">1.1.3.37</ecNumber>
    </recommendedName>
    <alternativeName>
        <fullName evidence="4">L-galactono-gamma-lactone oxidase</fullName>
    </alternativeName>
</protein>
<evidence type="ECO:0000256" key="3">
    <source>
        <dbReference type="ARBA" id="ARBA00023002"/>
    </source>
</evidence>
<dbReference type="EC" id="1.1.3.37" evidence="2"/>
<dbReference type="GO" id="GO:0005739">
    <property type="term" value="C:mitochondrion"/>
    <property type="evidence" value="ECO:0007669"/>
    <property type="project" value="TreeGrafter"/>
</dbReference>
<dbReference type="PIRSF" id="PIRSF000136">
    <property type="entry name" value="LGO_GLO"/>
    <property type="match status" value="1"/>
</dbReference>
<gene>
    <name evidence="7" type="ORF">Malapachy_3443</name>
</gene>
<proteinExistence type="predicted"/>
<dbReference type="Gene3D" id="3.30.43.10">
    <property type="entry name" value="Uridine Diphospho-n-acetylenolpyruvylglucosamine Reductase, domain 2"/>
    <property type="match status" value="1"/>
</dbReference>
<dbReference type="EMBL" id="LGAV01000001">
    <property type="protein sequence ID" value="KOS15979.1"/>
    <property type="molecule type" value="Genomic_DNA"/>
</dbReference>
<dbReference type="GO" id="GO:0071949">
    <property type="term" value="F:FAD binding"/>
    <property type="evidence" value="ECO:0007669"/>
    <property type="project" value="InterPro"/>
</dbReference>
<dbReference type="InterPro" id="IPR016171">
    <property type="entry name" value="Vanillyl_alc_oxidase_C-sub2"/>
</dbReference>
<comment type="caution">
    <text evidence="7">The sequence shown here is derived from an EMBL/GenBank/DDBJ whole genome shotgun (WGS) entry which is preliminary data.</text>
</comment>
<dbReference type="Gene3D" id="3.30.465.10">
    <property type="match status" value="1"/>
</dbReference>
<dbReference type="InterPro" id="IPR006094">
    <property type="entry name" value="Oxid_FAD_bind_N"/>
</dbReference>
<dbReference type="Pfam" id="PF04030">
    <property type="entry name" value="ALO"/>
    <property type="match status" value="1"/>
</dbReference>
<dbReference type="STRING" id="77020.A0A0N0RSM9"/>
<dbReference type="InterPro" id="IPR016169">
    <property type="entry name" value="FAD-bd_PCMH_sub2"/>
</dbReference>
<dbReference type="Proteomes" id="UP000037751">
    <property type="component" value="Unassembled WGS sequence"/>
</dbReference>
<dbReference type="InterPro" id="IPR010031">
    <property type="entry name" value="FAD_lactone_oxidase-like"/>
</dbReference>
<reference evidence="7 8" key="1">
    <citation type="submission" date="2015-07" db="EMBL/GenBank/DDBJ databases">
        <title>Draft Genome Sequence of Malassezia furfur CBS1878 and Malassezia pachydermatis CBS1879.</title>
        <authorList>
            <person name="Triana S."/>
            <person name="Ohm R."/>
            <person name="Gonzalez A."/>
            <person name="DeCock H."/>
            <person name="Restrepo S."/>
            <person name="Celis A."/>
        </authorList>
    </citation>
    <scope>NUCLEOTIDE SEQUENCE [LARGE SCALE GENOMIC DNA]</scope>
    <source>
        <strain evidence="7 8">CBS 1879</strain>
    </source>
</reference>
<dbReference type="UniPathway" id="UPA00771">
    <property type="reaction ID" value="UER00766"/>
</dbReference>
<evidence type="ECO:0000259" key="6">
    <source>
        <dbReference type="PROSITE" id="PS51387"/>
    </source>
</evidence>
<comment type="pathway">
    <text evidence="1">Cofactor biosynthesis; D-erythroascorbate biosynthesis; dehydro-D-arabinono-1,4-lactone from D-arabinose: step 2/2.</text>
</comment>
<evidence type="ECO:0000313" key="7">
    <source>
        <dbReference type="EMBL" id="KOS15979.1"/>
    </source>
</evidence>
<dbReference type="InterPro" id="IPR036318">
    <property type="entry name" value="FAD-bd_PCMH-like_sf"/>
</dbReference>
<name>A0A0N0RSM9_9BASI</name>
<dbReference type="InterPro" id="IPR007173">
    <property type="entry name" value="ALO_C"/>
</dbReference>
<dbReference type="InterPro" id="IPR016166">
    <property type="entry name" value="FAD-bd_PCMH"/>
</dbReference>
<keyword evidence="8" id="KW-1185">Reference proteome</keyword>